<evidence type="ECO:0000256" key="3">
    <source>
        <dbReference type="PROSITE-ProRule" id="PRU00708"/>
    </source>
</evidence>
<comment type="similarity">
    <text evidence="1">Belongs to the PPR family. P subfamily.</text>
</comment>
<dbReference type="PROSITE" id="PS51375">
    <property type="entry name" value="PPR"/>
    <property type="match status" value="7"/>
</dbReference>
<gene>
    <name evidence="5" type="primary">LOC107462528</name>
</gene>
<dbReference type="RefSeq" id="XP_015936610.1">
    <property type="nucleotide sequence ID" value="XM_016081124.3"/>
</dbReference>
<feature type="repeat" description="PPR" evidence="3">
    <location>
        <begin position="317"/>
        <end position="351"/>
    </location>
</feature>
<keyword evidence="4" id="KW-1185">Reference proteome</keyword>
<feature type="repeat" description="PPR" evidence="3">
    <location>
        <begin position="422"/>
        <end position="456"/>
    </location>
</feature>
<dbReference type="SUPFAM" id="SSF48452">
    <property type="entry name" value="TPR-like"/>
    <property type="match status" value="1"/>
</dbReference>
<reference evidence="4" key="1">
    <citation type="journal article" date="2016" name="Nat. Genet.">
        <title>The genome sequences of Arachis duranensis and Arachis ipaensis, the diploid ancestors of cultivated peanut.</title>
        <authorList>
            <person name="Bertioli D.J."/>
            <person name="Cannon S.B."/>
            <person name="Froenicke L."/>
            <person name="Huang G."/>
            <person name="Farmer A.D."/>
            <person name="Cannon E.K."/>
            <person name="Liu X."/>
            <person name="Gao D."/>
            <person name="Clevenger J."/>
            <person name="Dash S."/>
            <person name="Ren L."/>
            <person name="Moretzsohn M.C."/>
            <person name="Shirasawa K."/>
            <person name="Huang W."/>
            <person name="Vidigal B."/>
            <person name="Abernathy B."/>
            <person name="Chu Y."/>
            <person name="Niederhuth C.E."/>
            <person name="Umale P."/>
            <person name="Araujo A.C."/>
            <person name="Kozik A."/>
            <person name="Kim K.D."/>
            <person name="Burow M.D."/>
            <person name="Varshney R.K."/>
            <person name="Wang X."/>
            <person name="Zhang X."/>
            <person name="Barkley N."/>
            <person name="Guimaraes P.M."/>
            <person name="Isobe S."/>
            <person name="Guo B."/>
            <person name="Liao B."/>
            <person name="Stalker H.T."/>
            <person name="Schmitz R.J."/>
            <person name="Scheffler B.E."/>
            <person name="Leal-Bertioli S.C."/>
            <person name="Xun X."/>
            <person name="Jackson S.A."/>
            <person name="Michelmore R."/>
            <person name="Ozias-Akins P."/>
        </authorList>
    </citation>
    <scope>NUCLEOTIDE SEQUENCE [LARGE SCALE GENOMIC DNA]</scope>
    <source>
        <strain evidence="4">cv. V14167</strain>
    </source>
</reference>
<sequence length="530" mass="60119">MAFIKQRVSLYSSLSPLSLCTFKLYSSSSEALISKAHDTDETTETAQTTNLSPQETIIAEQFHSLIKDHYRKNPNPNATPPTPNFTIPDLNISFSKISATETVSPAVTRKVIEKCGGVRHGIPLLQSLAFFNWATSLEGFPSSPEPYNEMIDLAGKLRHFDLAWHLINLMKVRRVKITIDTFSVLVRRYVRAGLAAEAVHAFNRMEDFGCFPDIVAFSIVISSLCRKRRAIEAQSFFDSLKHRFEPDVIVYTSLVHGWCRAGNIAKAEEVFRDMKLAGIKPNTYTYSIVIDSLCRCGQISRAHDVFSEMIDAGCDPNAVTFNSLMRVHVKAGRTEKVLQVYNQMKRLDCPADTITYNFLIESHCRDENLEEAVKVLNSMVKKGVSPNASSFNSIFGCIAQLHDVNAAHRMYARMKELKCQANTLTYNILMRMFADSKSIDMVLKLKKEMDENQVEPNVNTYRILISMYCEKGHWNNGYKFMKEMVEEKGLKPNQSVYEMVLELLRKAGQLKLHEDLVEKMVAMGFVSRPL</sequence>
<protein>
    <submittedName>
        <fullName evidence="5">Pentatricopeptide repeat-containing protein At1g20300, mitochondrial-like</fullName>
    </submittedName>
</protein>
<dbReference type="PANTHER" id="PTHR47447:SF28">
    <property type="entry name" value="PENTACOTRIPEPTIDE-REPEAT REGION OF PRORP DOMAIN-CONTAINING PROTEIN"/>
    <property type="match status" value="1"/>
</dbReference>
<keyword evidence="2" id="KW-0677">Repeat</keyword>
<dbReference type="KEGG" id="adu:107462528"/>
<name>A0A6P4C2K4_ARADU</name>
<dbReference type="Gene3D" id="1.25.40.10">
    <property type="entry name" value="Tetratricopeptide repeat domain"/>
    <property type="match status" value="5"/>
</dbReference>
<dbReference type="Pfam" id="PF13041">
    <property type="entry name" value="PPR_2"/>
    <property type="match status" value="4"/>
</dbReference>
<dbReference type="GeneID" id="107462528"/>
<dbReference type="InterPro" id="IPR002885">
    <property type="entry name" value="PPR_rpt"/>
</dbReference>
<dbReference type="NCBIfam" id="TIGR00756">
    <property type="entry name" value="PPR"/>
    <property type="match status" value="7"/>
</dbReference>
<evidence type="ECO:0000313" key="5">
    <source>
        <dbReference type="RefSeq" id="XP_015936610.1"/>
    </source>
</evidence>
<dbReference type="AlphaFoldDB" id="A0A6P4C2K4"/>
<dbReference type="OrthoDB" id="185373at2759"/>
<proteinExistence type="inferred from homology"/>
<feature type="repeat" description="PPR" evidence="3">
    <location>
        <begin position="247"/>
        <end position="281"/>
    </location>
</feature>
<dbReference type="InterPro" id="IPR011990">
    <property type="entry name" value="TPR-like_helical_dom_sf"/>
</dbReference>
<evidence type="ECO:0000256" key="2">
    <source>
        <dbReference type="ARBA" id="ARBA00022737"/>
    </source>
</evidence>
<reference evidence="5" key="2">
    <citation type="submission" date="2025-08" db="UniProtKB">
        <authorList>
            <consortium name="RefSeq"/>
        </authorList>
    </citation>
    <scope>IDENTIFICATION</scope>
    <source>
        <tissue evidence="5">Whole plant</tissue>
    </source>
</reference>
<evidence type="ECO:0000256" key="1">
    <source>
        <dbReference type="ARBA" id="ARBA00007626"/>
    </source>
</evidence>
<evidence type="ECO:0000313" key="4">
    <source>
        <dbReference type="Proteomes" id="UP000515211"/>
    </source>
</evidence>
<dbReference type="PANTHER" id="PTHR47447">
    <property type="entry name" value="OS03G0856100 PROTEIN"/>
    <property type="match status" value="1"/>
</dbReference>
<feature type="repeat" description="PPR" evidence="3">
    <location>
        <begin position="457"/>
        <end position="492"/>
    </location>
</feature>
<feature type="repeat" description="PPR" evidence="3">
    <location>
        <begin position="178"/>
        <end position="212"/>
    </location>
</feature>
<feature type="repeat" description="PPR" evidence="3">
    <location>
        <begin position="352"/>
        <end position="386"/>
    </location>
</feature>
<organism evidence="4 5">
    <name type="scientific">Arachis duranensis</name>
    <name type="common">Wild peanut</name>
    <dbReference type="NCBI Taxonomy" id="130453"/>
    <lineage>
        <taxon>Eukaryota</taxon>
        <taxon>Viridiplantae</taxon>
        <taxon>Streptophyta</taxon>
        <taxon>Embryophyta</taxon>
        <taxon>Tracheophyta</taxon>
        <taxon>Spermatophyta</taxon>
        <taxon>Magnoliopsida</taxon>
        <taxon>eudicotyledons</taxon>
        <taxon>Gunneridae</taxon>
        <taxon>Pentapetalae</taxon>
        <taxon>rosids</taxon>
        <taxon>fabids</taxon>
        <taxon>Fabales</taxon>
        <taxon>Fabaceae</taxon>
        <taxon>Papilionoideae</taxon>
        <taxon>50 kb inversion clade</taxon>
        <taxon>dalbergioids sensu lato</taxon>
        <taxon>Dalbergieae</taxon>
        <taxon>Pterocarpus clade</taxon>
        <taxon>Arachis</taxon>
    </lineage>
</organism>
<feature type="repeat" description="PPR" evidence="3">
    <location>
        <begin position="282"/>
        <end position="316"/>
    </location>
</feature>
<dbReference type="Proteomes" id="UP000515211">
    <property type="component" value="Chromosome 8"/>
</dbReference>
<accession>A0A6P4C2K4</accession>